<name>A0ABS4Z0H9_9MICC</name>
<dbReference type="Proteomes" id="UP000711614">
    <property type="component" value="Unassembled WGS sequence"/>
</dbReference>
<gene>
    <name evidence="1" type="ORF">JOF48_003021</name>
</gene>
<accession>A0ABS4Z0H9</accession>
<reference evidence="1 2" key="1">
    <citation type="submission" date="2021-03" db="EMBL/GenBank/DDBJ databases">
        <title>Sequencing the genomes of 1000 actinobacteria strains.</title>
        <authorList>
            <person name="Klenk H.-P."/>
        </authorList>
    </citation>
    <scope>NUCLEOTIDE SEQUENCE [LARGE SCALE GENOMIC DNA]</scope>
    <source>
        <strain evidence="1 2">DSM 16005</strain>
    </source>
</reference>
<sequence length="29" mass="3221">MRHSENSVAEATADLADALVRMSPEYLSR</sequence>
<dbReference type="EMBL" id="JAGIOI010000001">
    <property type="protein sequence ID" value="MBP2414222.1"/>
    <property type="molecule type" value="Genomic_DNA"/>
</dbReference>
<organism evidence="1 2">
    <name type="scientific">Arthrobacter stackebrandtii</name>
    <dbReference type="NCBI Taxonomy" id="272161"/>
    <lineage>
        <taxon>Bacteria</taxon>
        <taxon>Bacillati</taxon>
        <taxon>Actinomycetota</taxon>
        <taxon>Actinomycetes</taxon>
        <taxon>Micrococcales</taxon>
        <taxon>Micrococcaceae</taxon>
        <taxon>Arthrobacter</taxon>
    </lineage>
</organism>
<comment type="caution">
    <text evidence="1">The sequence shown here is derived from an EMBL/GenBank/DDBJ whole genome shotgun (WGS) entry which is preliminary data.</text>
</comment>
<evidence type="ECO:0000313" key="1">
    <source>
        <dbReference type="EMBL" id="MBP2414222.1"/>
    </source>
</evidence>
<proteinExistence type="predicted"/>
<protein>
    <submittedName>
        <fullName evidence="1">Uncharacterized protein</fullName>
    </submittedName>
</protein>
<keyword evidence="2" id="KW-1185">Reference proteome</keyword>
<evidence type="ECO:0000313" key="2">
    <source>
        <dbReference type="Proteomes" id="UP000711614"/>
    </source>
</evidence>